<protein>
    <submittedName>
        <fullName evidence="1">Dihydroorotase</fullName>
    </submittedName>
</protein>
<reference evidence="1" key="1">
    <citation type="submission" date="2019-06" db="EMBL/GenBank/DDBJ databases">
        <title>Complete genome sequence of Methanobrevibacter arboriphilus strain SA.</title>
        <authorList>
            <person name="Asakawa S."/>
        </authorList>
    </citation>
    <scope>NUCLEOTIDE SEQUENCE</scope>
    <source>
        <strain evidence="1">SA</strain>
    </source>
</reference>
<proteinExistence type="predicted"/>
<evidence type="ECO:0000313" key="1">
    <source>
        <dbReference type="EMBL" id="BBL62528.1"/>
    </source>
</evidence>
<gene>
    <name evidence="1" type="ORF">MarbSA_15680</name>
</gene>
<accession>A0ACA8R6J8</accession>
<dbReference type="Proteomes" id="UP000825015">
    <property type="component" value="Chromosome"/>
</dbReference>
<sequence>MNDLVLKNCKLIESLENHYIGIDNGKISEISRQPLKTDAEVDINGKIILPGLIDPHVHFRDPGLTYKESFKTGSFAAAHGGFTTILDMPNTIPPTNTVKEFKKKKKIGENKSIINFGLHSGLNNLNEIKKIANLNPASFKIFMDLYDDFEIKKMFEDISTVNKTKKIPITLHCENRANIEENTKRIKNLECTRGSTAIDYSYARNSESEYLSVKYAVDLAQKYGLSIHICHLSAKKSLEYLKSLKLKSMNNSNIEITTEITPHHLLLDNSSFDRFGTLVKTNPPLREKGENLTIKSLIDINMIGTDHAPHRIDEKQMGVWDSSPGIPNLETVLPLLLTEVNRGNIDLKMIPKLMSETPAKRFGIENKGKIEVGYDADLVIIDLKEEGKFNIDNFYTKAKYSPFENFNYKGIATMTICNGKIIMNKDNIEYGYNGSNSITNSNSNSNSNSNIYLESDNRVKYVYD</sequence>
<organism evidence="1 2">
    <name type="scientific">Methanobrevibacter arboriphilus</name>
    <dbReference type="NCBI Taxonomy" id="39441"/>
    <lineage>
        <taxon>Archaea</taxon>
        <taxon>Methanobacteriati</taxon>
        <taxon>Methanobacteriota</taxon>
        <taxon>Methanomada group</taxon>
        <taxon>Methanobacteria</taxon>
        <taxon>Methanobacteriales</taxon>
        <taxon>Methanobacteriaceae</taxon>
        <taxon>Methanobrevibacter</taxon>
    </lineage>
</organism>
<evidence type="ECO:0000313" key="2">
    <source>
        <dbReference type="Proteomes" id="UP000825015"/>
    </source>
</evidence>
<dbReference type="EMBL" id="AP019779">
    <property type="protein sequence ID" value="BBL62528.1"/>
    <property type="molecule type" value="Genomic_DNA"/>
</dbReference>
<name>A0ACA8R6J8_METAZ</name>
<keyword evidence="2" id="KW-1185">Reference proteome</keyword>